<proteinExistence type="predicted"/>
<gene>
    <name evidence="2" type="ORF">J07HQW1_00124</name>
</gene>
<dbReference type="STRING" id="1238424.J07HQW1_00124"/>
<sequence length="308" mass="34365">MTTEYKPGDEWDSHYRGYRLQANPDEEIWWQAYQGTDRLFLDPTPEKLVETLLELKHLGGRIRVTEDNDVITRIESSDESYKIVWVGEISLAGEFVPPEDPEFSISVAPESIEAGELWSSVYDGAKYSFASGVDRVWWANPSTSKRHPVQTSIPTDIKTALNRYKPRGGSFRVTPWNDVLTLVDLDKLPSGARVQFNNLPRVVKNLISLRKDRGGVQKIPIYVGKIDQTPLTVGSPPSLTDPVSSGELGFDEWTDSLGTTKATEADNHSVEIANGDSSEKADMKNNSSSGSDSDFDENELPDDDPIDW</sequence>
<evidence type="ECO:0000256" key="1">
    <source>
        <dbReference type="SAM" id="MobiDB-lite"/>
    </source>
</evidence>
<organism evidence="2 3">
    <name type="scientific">Haloquadratum walsbyi J07HQW1</name>
    <dbReference type="NCBI Taxonomy" id="1238424"/>
    <lineage>
        <taxon>Archaea</taxon>
        <taxon>Methanobacteriati</taxon>
        <taxon>Methanobacteriota</taxon>
        <taxon>Stenosarchaea group</taxon>
        <taxon>Halobacteria</taxon>
        <taxon>Halobacteriales</taxon>
        <taxon>Haloferacaceae</taxon>
        <taxon>Haloquadratum</taxon>
    </lineage>
</organism>
<feature type="compositionally biased region" description="Polar residues" evidence="1">
    <location>
        <begin position="230"/>
        <end position="243"/>
    </location>
</feature>
<reference evidence="2 3" key="1">
    <citation type="journal article" date="2013" name="PLoS ONE">
        <title>Assembly-driven community genomics of a hypersaline microbial ecosystem.</title>
        <authorList>
            <person name="Podell S."/>
            <person name="Ugalde J.A."/>
            <person name="Narasingarao P."/>
            <person name="Banfield J.F."/>
            <person name="Heidelberg K.B."/>
            <person name="Allen E.E."/>
        </authorList>
    </citation>
    <scope>NUCLEOTIDE SEQUENCE [LARGE SCALE GENOMIC DNA]</scope>
    <source>
        <strain evidence="3">J07HQW1</strain>
    </source>
</reference>
<protein>
    <submittedName>
        <fullName evidence="2">Uncharacterized protein</fullName>
    </submittedName>
</protein>
<feature type="region of interest" description="Disordered" evidence="1">
    <location>
        <begin position="230"/>
        <end position="308"/>
    </location>
</feature>
<dbReference type="AlphaFoldDB" id="U1PDD5"/>
<name>U1PDD5_9EURY</name>
<dbReference type="HOGENOM" id="CLU_901967_0_0_2"/>
<evidence type="ECO:0000313" key="2">
    <source>
        <dbReference type="EMBL" id="ERG90111.1"/>
    </source>
</evidence>
<feature type="compositionally biased region" description="Acidic residues" evidence="1">
    <location>
        <begin position="293"/>
        <end position="308"/>
    </location>
</feature>
<accession>U1PDD5</accession>
<evidence type="ECO:0000313" key="3">
    <source>
        <dbReference type="Proteomes" id="UP000030649"/>
    </source>
</evidence>
<dbReference type="Proteomes" id="UP000030649">
    <property type="component" value="Unassembled WGS sequence"/>
</dbReference>
<dbReference type="EMBL" id="KE356560">
    <property type="protein sequence ID" value="ERG90111.1"/>
    <property type="molecule type" value="Genomic_DNA"/>
</dbReference>